<feature type="region of interest" description="Disordered" evidence="1">
    <location>
        <begin position="114"/>
        <end position="138"/>
    </location>
</feature>
<evidence type="ECO:0000313" key="3">
    <source>
        <dbReference type="Proteomes" id="UP000199476"/>
    </source>
</evidence>
<reference evidence="2 3" key="1">
    <citation type="submission" date="2016-10" db="EMBL/GenBank/DDBJ databases">
        <authorList>
            <person name="de Groot N.N."/>
        </authorList>
    </citation>
    <scope>NUCLEOTIDE SEQUENCE [LARGE SCALE GENOMIC DNA]</scope>
    <source>
        <strain evidence="2 3">SLAS-1</strain>
    </source>
</reference>
<dbReference type="EMBL" id="FNGO01000007">
    <property type="protein sequence ID" value="SDL66553.1"/>
    <property type="molecule type" value="Genomic_DNA"/>
</dbReference>
<dbReference type="AlphaFoldDB" id="A0A1G9LXB1"/>
<feature type="compositionally biased region" description="Acidic residues" evidence="1">
    <location>
        <begin position="119"/>
        <end position="132"/>
    </location>
</feature>
<dbReference type="STRING" id="321763.SAMN04488692_10739"/>
<dbReference type="Proteomes" id="UP000199476">
    <property type="component" value="Unassembled WGS sequence"/>
</dbReference>
<evidence type="ECO:0000256" key="1">
    <source>
        <dbReference type="SAM" id="MobiDB-lite"/>
    </source>
</evidence>
<accession>A0A1G9LXB1</accession>
<dbReference type="RefSeq" id="WP_089759329.1">
    <property type="nucleotide sequence ID" value="NZ_FNGO01000007.1"/>
</dbReference>
<keyword evidence="3" id="KW-1185">Reference proteome</keyword>
<sequence>MRKLLTGRVFGFTLFTVLFLVMLAFLTVQPAAAGEAERVRFEDTFTLTGGLRFSDFAADDVEETVGITFTGDYGLSDRIRAGLNYEYYPADIEVNDEEHELSLHGISAVASFEIGRADPDEDEREEEAEEASNSERTRQAITAGAGYYEGTIDNGDEHDIDGEMGYRLSFRLLHNLASDVLVDAEAGYRRLDMDVPDDYTSYTDDMDLSGAFVSVSLGYQF</sequence>
<name>A0A1G9LXB1_9FIRM</name>
<organism evidence="2 3">
    <name type="scientific">Halarsenatibacter silvermanii</name>
    <dbReference type="NCBI Taxonomy" id="321763"/>
    <lineage>
        <taxon>Bacteria</taxon>
        <taxon>Bacillati</taxon>
        <taxon>Bacillota</taxon>
        <taxon>Clostridia</taxon>
        <taxon>Halanaerobiales</taxon>
        <taxon>Halarsenatibacteraceae</taxon>
        <taxon>Halarsenatibacter</taxon>
    </lineage>
</organism>
<proteinExistence type="predicted"/>
<protein>
    <submittedName>
        <fullName evidence="2">Outer membrane protein beta-barrel domain-containing protein</fullName>
    </submittedName>
</protein>
<evidence type="ECO:0000313" key="2">
    <source>
        <dbReference type="EMBL" id="SDL66553.1"/>
    </source>
</evidence>
<gene>
    <name evidence="2" type="ORF">SAMN04488692_10739</name>
</gene>